<evidence type="ECO:0000259" key="1">
    <source>
        <dbReference type="Pfam" id="PF00501"/>
    </source>
</evidence>
<dbReference type="PANTHER" id="PTHR43845">
    <property type="entry name" value="BLR5969 PROTEIN"/>
    <property type="match status" value="1"/>
</dbReference>
<dbReference type="OrthoDB" id="580775at2"/>
<organism evidence="2 3">
    <name type="scientific">Kosmotoga olearia (strain ATCC BAA-1733 / DSM 21960 / TBF 19.5.1)</name>
    <dbReference type="NCBI Taxonomy" id="521045"/>
    <lineage>
        <taxon>Bacteria</taxon>
        <taxon>Thermotogati</taxon>
        <taxon>Thermotogota</taxon>
        <taxon>Thermotogae</taxon>
        <taxon>Kosmotogales</taxon>
        <taxon>Kosmotogaceae</taxon>
        <taxon>Kosmotoga</taxon>
    </lineage>
</organism>
<protein>
    <submittedName>
        <fullName evidence="2">Coenzyme F390 synthetase-like protein</fullName>
    </submittedName>
</protein>
<dbReference type="HOGENOM" id="CLU_035301_1_1_0"/>
<dbReference type="EMBL" id="CP001634">
    <property type="protein sequence ID" value="ACR79341.1"/>
    <property type="molecule type" value="Genomic_DNA"/>
</dbReference>
<dbReference type="eggNOG" id="COG1541">
    <property type="taxonomic scope" value="Bacteria"/>
</dbReference>
<keyword evidence="3" id="KW-1185">Reference proteome</keyword>
<dbReference type="Pfam" id="PF00501">
    <property type="entry name" value="AMP-binding"/>
    <property type="match status" value="1"/>
</dbReference>
<feature type="domain" description="AMP-dependent synthetase/ligase" evidence="1">
    <location>
        <begin position="106"/>
        <end position="259"/>
    </location>
</feature>
<dbReference type="InterPro" id="IPR000873">
    <property type="entry name" value="AMP-dep_synth/lig_dom"/>
</dbReference>
<dbReference type="Gene3D" id="3.40.50.12780">
    <property type="entry name" value="N-terminal domain of ligase-like"/>
    <property type="match status" value="1"/>
</dbReference>
<dbReference type="KEGG" id="kol:Kole_0623"/>
<evidence type="ECO:0000313" key="3">
    <source>
        <dbReference type="Proteomes" id="UP000002382"/>
    </source>
</evidence>
<proteinExistence type="predicted"/>
<dbReference type="AlphaFoldDB" id="C5CF64"/>
<dbReference type="SUPFAM" id="SSF56801">
    <property type="entry name" value="Acetyl-CoA synthetase-like"/>
    <property type="match status" value="1"/>
</dbReference>
<gene>
    <name evidence="2" type="ordered locus">Kole_0623</name>
</gene>
<sequence>MSRWLVKRILRASGIHSRYRIPWNWKVGTRLYSKGSFKKTYRQEAFKVLIQEVYRNSKFYREHLEKYNLKNVRTPADLGDFFTYPAQLENHPEDFICQKPDIYFETSGSSGRPKKIGLTREDFLLLAFTTAHGLKKMGVKKNDLFLNAYSYGIWVPGLILQNALEMLGVPVVPVGHQKPEVIFEKIVDYRPTIVGILPSSLIVITKLAERYKKELPKIRWFQTGAQHIPSKTKEWIKTVWGANVVNGYGATEFGGTFAIECYEGKGYHFNDLLFWVEILNPDQDGYGELVVTTLAFRCMPLIRYRIGDITRFVNDRCDCPFRTAKIDYILGRKDDMFKAAGNNLYPGYFSKAVVEGVFLGVEIDTKEEIDRIKIRVTEGSKVDLKRLDTFILDTIEKDELIVETKFESPNSHTGRKIPEVIDLRSWD</sequence>
<dbReference type="InterPro" id="IPR042099">
    <property type="entry name" value="ANL_N_sf"/>
</dbReference>
<accession>C5CF64</accession>
<reference evidence="2 3" key="1">
    <citation type="submission" date="2009-06" db="EMBL/GenBank/DDBJ databases">
        <title>Complete sequence of Thermotogales bacterium TBF 19.5.1.</title>
        <authorList>
            <consortium name="US DOE Joint Genome Institute"/>
            <person name="Lucas S."/>
            <person name="Copeland A."/>
            <person name="Lapidus A."/>
            <person name="Glavina del Rio T."/>
            <person name="Tice H."/>
            <person name="Bruce D."/>
            <person name="Goodwin L."/>
            <person name="Pitluck S."/>
            <person name="Chertkov O."/>
            <person name="Brettin T."/>
            <person name="Detter J.C."/>
            <person name="Han C."/>
            <person name="Schmutz J."/>
            <person name="Larimer F."/>
            <person name="Land M."/>
            <person name="Hauser L."/>
            <person name="Kyrpides N."/>
            <person name="Ovchinnikova G."/>
            <person name="Noll K."/>
        </authorList>
    </citation>
    <scope>NUCLEOTIDE SEQUENCE [LARGE SCALE GENOMIC DNA]</scope>
    <source>
        <strain evidence="3">ATCC BAA-1733 / DSM 21960 / TBF 19.5.1</strain>
    </source>
</reference>
<evidence type="ECO:0000313" key="2">
    <source>
        <dbReference type="EMBL" id="ACR79341.1"/>
    </source>
</evidence>
<dbReference type="PANTHER" id="PTHR43845:SF1">
    <property type="entry name" value="BLR5969 PROTEIN"/>
    <property type="match status" value="1"/>
</dbReference>
<name>C5CF64_KOSOT</name>
<dbReference type="STRING" id="521045.Kole_0623"/>
<reference evidence="2 3" key="2">
    <citation type="journal article" date="2011" name="J. Bacteriol.">
        <title>Genome Sequence of Kosmotoga olearia Strain TBF 19.5.1, a Thermophilic Bacterium with a Wide Growth Temperature Range, Isolated from the Troll B Oil Platform in the North Sea.</title>
        <authorList>
            <person name="Swithers K.S."/>
            <person name="Dipippo J.L."/>
            <person name="Bruce D.C."/>
            <person name="Detter C."/>
            <person name="Tapia R."/>
            <person name="Han S."/>
            <person name="Goodwin L.A."/>
            <person name="Han J."/>
            <person name="Woyke T."/>
            <person name="Pitluck S."/>
            <person name="Pennacchio L."/>
            <person name="Nolan M."/>
            <person name="Mikhailova N."/>
            <person name="Land M.L."/>
            <person name="Nesbo C.L."/>
            <person name="Gogarten J.P."/>
            <person name="Noll K.M."/>
        </authorList>
    </citation>
    <scope>NUCLEOTIDE SEQUENCE [LARGE SCALE GENOMIC DNA]</scope>
    <source>
        <strain evidence="3">ATCC BAA-1733 / DSM 21960 / TBF 19.5.1</strain>
    </source>
</reference>
<dbReference type="RefSeq" id="WP_012745123.1">
    <property type="nucleotide sequence ID" value="NC_012785.1"/>
</dbReference>
<dbReference type="Proteomes" id="UP000002382">
    <property type="component" value="Chromosome"/>
</dbReference>